<dbReference type="NCBIfam" id="TIGR00057">
    <property type="entry name" value="L-threonylcarbamoyladenylate synthase"/>
    <property type="match status" value="1"/>
</dbReference>
<dbReference type="InterPro" id="IPR017945">
    <property type="entry name" value="DHBP_synth_RibB-like_a/b_dom"/>
</dbReference>
<evidence type="ECO:0000256" key="11">
    <source>
        <dbReference type="ARBA" id="ARBA00048366"/>
    </source>
</evidence>
<keyword evidence="7" id="KW-0548">Nucleotidyltransferase</keyword>
<dbReference type="GO" id="GO:0003725">
    <property type="term" value="F:double-stranded RNA binding"/>
    <property type="evidence" value="ECO:0007669"/>
    <property type="project" value="InterPro"/>
</dbReference>
<evidence type="ECO:0000256" key="9">
    <source>
        <dbReference type="ARBA" id="ARBA00022840"/>
    </source>
</evidence>
<dbReference type="InterPro" id="IPR006070">
    <property type="entry name" value="Sua5-like_dom"/>
</dbReference>
<keyword evidence="8" id="KW-0547">Nucleotide-binding</keyword>
<gene>
    <name evidence="13" type="ORF">SAMN06265182_1414</name>
</gene>
<sequence>MSKIEKDFDKAVDIIKKGGVIVAPTDTIYGILADALNEESVKRVYLLKERSPEKPFIILIPDITYLSFFGIKPSEKEKKLLKKRGVTVVIDIPDKKFNYLHRGKRSLAFRIPDNDEVIEFIRKTEKPLIAPSANPEGEEPAKNIKEAVNYFGDKVDMYIDRGDLYGKPSTIVKVNGKLRILREGSVSEEELKKMI</sequence>
<evidence type="ECO:0000256" key="3">
    <source>
        <dbReference type="ARBA" id="ARBA00012584"/>
    </source>
</evidence>
<evidence type="ECO:0000256" key="4">
    <source>
        <dbReference type="ARBA" id="ARBA00022490"/>
    </source>
</evidence>
<keyword evidence="9" id="KW-0067">ATP-binding</keyword>
<evidence type="ECO:0000256" key="10">
    <source>
        <dbReference type="ARBA" id="ARBA00029774"/>
    </source>
</evidence>
<dbReference type="GO" id="GO:0061710">
    <property type="term" value="F:L-threonylcarbamoyladenylate synthase"/>
    <property type="evidence" value="ECO:0007669"/>
    <property type="project" value="UniProtKB-EC"/>
</dbReference>
<keyword evidence="14" id="KW-1185">Reference proteome</keyword>
<evidence type="ECO:0000256" key="1">
    <source>
        <dbReference type="ARBA" id="ARBA00004496"/>
    </source>
</evidence>
<keyword evidence="6" id="KW-0819">tRNA processing</keyword>
<name>A0A285NHI7_9AQUI</name>
<dbReference type="RefSeq" id="WP_097000584.1">
    <property type="nucleotide sequence ID" value="NZ_OBEI01000006.1"/>
</dbReference>
<dbReference type="InterPro" id="IPR050156">
    <property type="entry name" value="TC-AMP_synthase_SUA5"/>
</dbReference>
<evidence type="ECO:0000313" key="14">
    <source>
        <dbReference type="Proteomes" id="UP000219036"/>
    </source>
</evidence>
<comment type="catalytic activity">
    <reaction evidence="11">
        <text>L-threonine + hydrogencarbonate + ATP = L-threonylcarbamoyladenylate + diphosphate + H2O</text>
        <dbReference type="Rhea" id="RHEA:36407"/>
        <dbReference type="ChEBI" id="CHEBI:15377"/>
        <dbReference type="ChEBI" id="CHEBI:17544"/>
        <dbReference type="ChEBI" id="CHEBI:30616"/>
        <dbReference type="ChEBI" id="CHEBI:33019"/>
        <dbReference type="ChEBI" id="CHEBI:57926"/>
        <dbReference type="ChEBI" id="CHEBI:73682"/>
        <dbReference type="EC" id="2.7.7.87"/>
    </reaction>
</comment>
<feature type="domain" description="YrdC-like" evidence="12">
    <location>
        <begin position="5"/>
        <end position="186"/>
    </location>
</feature>
<dbReference type="SUPFAM" id="SSF55821">
    <property type="entry name" value="YrdC/RibB"/>
    <property type="match status" value="1"/>
</dbReference>
<dbReference type="Proteomes" id="UP000219036">
    <property type="component" value="Unassembled WGS sequence"/>
</dbReference>
<evidence type="ECO:0000256" key="2">
    <source>
        <dbReference type="ARBA" id="ARBA00007663"/>
    </source>
</evidence>
<dbReference type="AlphaFoldDB" id="A0A285NHI7"/>
<dbReference type="PANTHER" id="PTHR17490:SF16">
    <property type="entry name" value="THREONYLCARBAMOYL-AMP SYNTHASE"/>
    <property type="match status" value="1"/>
</dbReference>
<keyword evidence="4" id="KW-0963">Cytoplasm</keyword>
<comment type="subcellular location">
    <subcellularLocation>
        <location evidence="1">Cytoplasm</location>
    </subcellularLocation>
</comment>
<dbReference type="EMBL" id="OBEI01000006">
    <property type="protein sequence ID" value="SNZ08905.1"/>
    <property type="molecule type" value="Genomic_DNA"/>
</dbReference>
<dbReference type="GO" id="GO:0005524">
    <property type="term" value="F:ATP binding"/>
    <property type="evidence" value="ECO:0007669"/>
    <property type="project" value="UniProtKB-KW"/>
</dbReference>
<protein>
    <recommendedName>
        <fullName evidence="10">L-threonylcarbamoyladenylate synthase</fullName>
        <ecNumber evidence="3">2.7.7.87</ecNumber>
    </recommendedName>
    <alternativeName>
        <fullName evidence="10">L-threonylcarbamoyladenylate synthase</fullName>
    </alternativeName>
</protein>
<comment type="similarity">
    <text evidence="2">Belongs to the SUA5 family.</text>
</comment>
<dbReference type="GO" id="GO:0008033">
    <property type="term" value="P:tRNA processing"/>
    <property type="evidence" value="ECO:0007669"/>
    <property type="project" value="UniProtKB-KW"/>
</dbReference>
<evidence type="ECO:0000259" key="12">
    <source>
        <dbReference type="PROSITE" id="PS51163"/>
    </source>
</evidence>
<dbReference type="PROSITE" id="PS51163">
    <property type="entry name" value="YRDC"/>
    <property type="match status" value="1"/>
</dbReference>
<dbReference type="PANTHER" id="PTHR17490">
    <property type="entry name" value="SUA5"/>
    <property type="match status" value="1"/>
</dbReference>
<dbReference type="GO" id="GO:0005737">
    <property type="term" value="C:cytoplasm"/>
    <property type="evidence" value="ECO:0007669"/>
    <property type="project" value="UniProtKB-SubCell"/>
</dbReference>
<keyword evidence="5" id="KW-0808">Transferase</keyword>
<evidence type="ECO:0000256" key="7">
    <source>
        <dbReference type="ARBA" id="ARBA00022695"/>
    </source>
</evidence>
<organism evidence="13 14">
    <name type="scientific">Persephonella hydrogeniphila</name>
    <dbReference type="NCBI Taxonomy" id="198703"/>
    <lineage>
        <taxon>Bacteria</taxon>
        <taxon>Pseudomonadati</taxon>
        <taxon>Aquificota</taxon>
        <taxon>Aquificia</taxon>
        <taxon>Aquificales</taxon>
        <taxon>Hydrogenothermaceae</taxon>
        <taxon>Persephonella</taxon>
    </lineage>
</organism>
<reference evidence="14" key="1">
    <citation type="submission" date="2017-09" db="EMBL/GenBank/DDBJ databases">
        <authorList>
            <person name="Varghese N."/>
            <person name="Submissions S."/>
        </authorList>
    </citation>
    <scope>NUCLEOTIDE SEQUENCE [LARGE SCALE GENOMIC DNA]</scope>
    <source>
        <strain evidence="14">DSM 15103</strain>
    </source>
</reference>
<dbReference type="OrthoDB" id="9814580at2"/>
<dbReference type="Pfam" id="PF01300">
    <property type="entry name" value="Sua5_yciO_yrdC"/>
    <property type="match status" value="1"/>
</dbReference>
<evidence type="ECO:0000256" key="5">
    <source>
        <dbReference type="ARBA" id="ARBA00022679"/>
    </source>
</evidence>
<evidence type="ECO:0000256" key="6">
    <source>
        <dbReference type="ARBA" id="ARBA00022694"/>
    </source>
</evidence>
<dbReference type="GO" id="GO:0006450">
    <property type="term" value="P:regulation of translational fidelity"/>
    <property type="evidence" value="ECO:0007669"/>
    <property type="project" value="TreeGrafter"/>
</dbReference>
<dbReference type="EC" id="2.7.7.87" evidence="3"/>
<dbReference type="GO" id="GO:0000049">
    <property type="term" value="F:tRNA binding"/>
    <property type="evidence" value="ECO:0007669"/>
    <property type="project" value="TreeGrafter"/>
</dbReference>
<proteinExistence type="inferred from homology"/>
<accession>A0A285NHI7</accession>
<dbReference type="Gene3D" id="3.90.870.10">
    <property type="entry name" value="DHBP synthase"/>
    <property type="match status" value="1"/>
</dbReference>
<evidence type="ECO:0000256" key="8">
    <source>
        <dbReference type="ARBA" id="ARBA00022741"/>
    </source>
</evidence>
<evidence type="ECO:0000313" key="13">
    <source>
        <dbReference type="EMBL" id="SNZ08905.1"/>
    </source>
</evidence>